<dbReference type="InterPro" id="IPR036188">
    <property type="entry name" value="FAD/NAD-bd_sf"/>
</dbReference>
<dbReference type="SUPFAM" id="SSF55424">
    <property type="entry name" value="FAD/NAD-linked reductases, dimerisation (C-terminal) domain"/>
    <property type="match status" value="1"/>
</dbReference>
<comment type="similarity">
    <text evidence="1">Belongs to the class-I pyridine nucleotide-disulfide oxidoreductase family.</text>
</comment>
<feature type="binding site" evidence="4">
    <location>
        <position position="260"/>
    </location>
    <ligand>
        <name>NAD(+)</name>
        <dbReference type="ChEBI" id="CHEBI:57540"/>
    </ligand>
</feature>
<comment type="cofactor">
    <cofactor evidence="4">
        <name>FAD</name>
        <dbReference type="ChEBI" id="CHEBI:57692"/>
    </cofactor>
    <text evidence="4">Binds 1 FAD per subunit.</text>
</comment>
<dbReference type="PATRIC" id="fig|1423783.4.peg.1195"/>
<dbReference type="Pfam" id="PF02852">
    <property type="entry name" value="Pyr_redox_dim"/>
    <property type="match status" value="1"/>
</dbReference>
<feature type="domain" description="Pyridine nucleotide-disulphide oxidoreductase dimerisation" evidence="6">
    <location>
        <begin position="337"/>
        <end position="437"/>
    </location>
</feature>
<keyword evidence="9" id="KW-1185">Reference proteome</keyword>
<dbReference type="STRING" id="1423783.FC50_GL001153"/>
<gene>
    <name evidence="8" type="ORF">FC50_GL001153</name>
</gene>
<dbReference type="PANTHER" id="PTHR43014:SF5">
    <property type="entry name" value="GLUTATHIONE REDUCTASE (NADPH)"/>
    <property type="match status" value="1"/>
</dbReference>
<dbReference type="Proteomes" id="UP000051922">
    <property type="component" value="Unassembled WGS sequence"/>
</dbReference>
<proteinExistence type="inferred from homology"/>
<dbReference type="GO" id="GO:0000166">
    <property type="term" value="F:nucleotide binding"/>
    <property type="evidence" value="ECO:0007669"/>
    <property type="project" value="UniProtKB-KW"/>
</dbReference>
<dbReference type="Pfam" id="PF07992">
    <property type="entry name" value="Pyr_redox_2"/>
    <property type="match status" value="1"/>
</dbReference>
<comment type="caution">
    <text evidence="8">The sequence shown here is derived from an EMBL/GenBank/DDBJ whole genome shotgun (WGS) entry which is preliminary data.</text>
</comment>
<dbReference type="PANTHER" id="PTHR43014">
    <property type="entry name" value="MERCURIC REDUCTASE"/>
    <property type="match status" value="1"/>
</dbReference>
<evidence type="ECO:0000259" key="7">
    <source>
        <dbReference type="Pfam" id="PF07992"/>
    </source>
</evidence>
<keyword evidence="4" id="KW-0520">NAD</keyword>
<feature type="disulfide bond" description="Redox-active" evidence="5">
    <location>
        <begin position="44"/>
        <end position="49"/>
    </location>
</feature>
<dbReference type="GO" id="GO:0016491">
    <property type="term" value="F:oxidoreductase activity"/>
    <property type="evidence" value="ECO:0007669"/>
    <property type="project" value="InterPro"/>
</dbReference>
<dbReference type="EMBL" id="AZFJ01000049">
    <property type="protein sequence ID" value="KRL85763.1"/>
    <property type="molecule type" value="Genomic_DNA"/>
</dbReference>
<dbReference type="PRINTS" id="PR00411">
    <property type="entry name" value="PNDRDTASEI"/>
</dbReference>
<evidence type="ECO:0000256" key="2">
    <source>
        <dbReference type="ARBA" id="ARBA00022630"/>
    </source>
</evidence>
<name>A0A0R1U3C7_9LACO</name>
<accession>A0A0R1U3C7</accession>
<organism evidence="8 9">
    <name type="scientific">Lacticaseibacillus pantheris DSM 15945 = JCM 12539 = NBRC 106106</name>
    <dbReference type="NCBI Taxonomy" id="1423783"/>
    <lineage>
        <taxon>Bacteria</taxon>
        <taxon>Bacillati</taxon>
        <taxon>Bacillota</taxon>
        <taxon>Bacilli</taxon>
        <taxon>Lactobacillales</taxon>
        <taxon>Lactobacillaceae</taxon>
        <taxon>Lacticaseibacillus</taxon>
    </lineage>
</organism>
<sequence>MTQTYDYDVLFLGAGHGTFDGAGPLAASGKRVGVIESGLIGGTCPNRGCNAKITLDAPVTVQRAVERMQGVVSGKVGINWSELVAHKQTIIDPLPGNIAGKLTQSGADIIHGRGVLIDAHTISVDGRAYTGDKIVVATGLRPHRLDVPGDELAIDSSDFMNLRELPHRIAIMGSGYISMEFATIANAAGADVTVLMHGDKALRRFHQPFVEAVIDDLQSRGVTFVRNAGIRQLSRDDGDITVHYGDDATLAVDMVLDATGRIPNVEGIGLEAAGVTVTPHGIPVNDHLQTNVPSIYAAGDVIDKEQPRLTPTATFESYYLYQLFSGQTDAAIDYPPIPTVVYTSPRIAQVGVQPESAEAVGASVVHNHVPDDWYRQIDEQSIGDSLLVFDDDHHLVGVAEMSEQAEDAVNTLLPAVVFGYDRDQMWRMAHLFPSISASAWHKIR</sequence>
<feature type="binding site" evidence="4">
    <location>
        <position position="52"/>
    </location>
    <ligand>
        <name>FAD</name>
        <dbReference type="ChEBI" id="CHEBI:57692"/>
    </ligand>
</feature>
<dbReference type="SUPFAM" id="SSF51905">
    <property type="entry name" value="FAD/NAD(P)-binding domain"/>
    <property type="match status" value="1"/>
</dbReference>
<reference evidence="8 9" key="1">
    <citation type="journal article" date="2015" name="Genome Announc.">
        <title>Expanding the biotechnology potential of lactobacilli through comparative genomics of 213 strains and associated genera.</title>
        <authorList>
            <person name="Sun Z."/>
            <person name="Harris H.M."/>
            <person name="McCann A."/>
            <person name="Guo C."/>
            <person name="Argimon S."/>
            <person name="Zhang W."/>
            <person name="Yang X."/>
            <person name="Jeffery I.B."/>
            <person name="Cooney J.C."/>
            <person name="Kagawa T.F."/>
            <person name="Liu W."/>
            <person name="Song Y."/>
            <person name="Salvetti E."/>
            <person name="Wrobel A."/>
            <person name="Rasinkangas P."/>
            <person name="Parkhill J."/>
            <person name="Rea M.C."/>
            <person name="O'Sullivan O."/>
            <person name="Ritari J."/>
            <person name="Douillard F.P."/>
            <person name="Paul Ross R."/>
            <person name="Yang R."/>
            <person name="Briner A.E."/>
            <person name="Felis G.E."/>
            <person name="de Vos W.M."/>
            <person name="Barrangou R."/>
            <person name="Klaenhammer T.R."/>
            <person name="Caufield P.W."/>
            <person name="Cui Y."/>
            <person name="Zhang H."/>
            <person name="O'Toole P.W."/>
        </authorList>
    </citation>
    <scope>NUCLEOTIDE SEQUENCE [LARGE SCALE GENOMIC DNA]</scope>
    <source>
        <strain evidence="8 9">DSM 15945</strain>
    </source>
</reference>
<evidence type="ECO:0000313" key="9">
    <source>
        <dbReference type="Proteomes" id="UP000051922"/>
    </source>
</evidence>
<dbReference type="RefSeq" id="WP_056956690.1">
    <property type="nucleotide sequence ID" value="NZ_AZFJ01000049.1"/>
</dbReference>
<feature type="binding site" evidence="4">
    <location>
        <position position="300"/>
    </location>
    <ligand>
        <name>FAD</name>
        <dbReference type="ChEBI" id="CHEBI:57692"/>
    </ligand>
</feature>
<evidence type="ECO:0000256" key="1">
    <source>
        <dbReference type="ARBA" id="ARBA00007532"/>
    </source>
</evidence>
<keyword evidence="2" id="KW-0285">Flavoprotein</keyword>
<dbReference type="OrthoDB" id="9800167at2"/>
<feature type="domain" description="FAD/NAD(P)-binding" evidence="7">
    <location>
        <begin position="7"/>
        <end position="314"/>
    </location>
</feature>
<evidence type="ECO:0000259" key="6">
    <source>
        <dbReference type="Pfam" id="PF02852"/>
    </source>
</evidence>
<evidence type="ECO:0000256" key="4">
    <source>
        <dbReference type="PIRSR" id="PIRSR000350-3"/>
    </source>
</evidence>
<feature type="binding site" evidence="4">
    <location>
        <position position="114"/>
    </location>
    <ligand>
        <name>FAD</name>
        <dbReference type="ChEBI" id="CHEBI:57692"/>
    </ligand>
</feature>
<evidence type="ECO:0000256" key="3">
    <source>
        <dbReference type="ARBA" id="ARBA00022827"/>
    </source>
</evidence>
<dbReference type="PRINTS" id="PR00368">
    <property type="entry name" value="FADPNR"/>
</dbReference>
<dbReference type="InterPro" id="IPR001100">
    <property type="entry name" value="Pyr_nuc-diS_OxRdtase"/>
</dbReference>
<dbReference type="AlphaFoldDB" id="A0A0R1U3C7"/>
<evidence type="ECO:0000256" key="5">
    <source>
        <dbReference type="PIRSR" id="PIRSR000350-4"/>
    </source>
</evidence>
<evidence type="ECO:0000313" key="8">
    <source>
        <dbReference type="EMBL" id="KRL85763.1"/>
    </source>
</evidence>
<dbReference type="Gene3D" id="3.50.50.60">
    <property type="entry name" value="FAD/NAD(P)-binding domain"/>
    <property type="match status" value="1"/>
</dbReference>
<feature type="binding site" evidence="4">
    <location>
        <begin position="173"/>
        <end position="180"/>
    </location>
    <ligand>
        <name>NAD(+)</name>
        <dbReference type="ChEBI" id="CHEBI:57540"/>
    </ligand>
</feature>
<protein>
    <submittedName>
        <fullName evidence="8">Glutathione reductase</fullName>
    </submittedName>
</protein>
<dbReference type="InterPro" id="IPR023753">
    <property type="entry name" value="FAD/NAD-binding_dom"/>
</dbReference>
<keyword evidence="3 4" id="KW-0274">FAD</keyword>
<dbReference type="PIRSF" id="PIRSF000350">
    <property type="entry name" value="Mercury_reductase_MerA"/>
    <property type="match status" value="1"/>
</dbReference>
<dbReference type="InterPro" id="IPR004099">
    <property type="entry name" value="Pyr_nucl-diS_OxRdtase_dimer"/>
</dbReference>
<dbReference type="InterPro" id="IPR016156">
    <property type="entry name" value="FAD/NAD-linked_Rdtase_dimer_sf"/>
</dbReference>
<keyword evidence="4" id="KW-0547">Nucleotide-binding</keyword>